<keyword evidence="2" id="KW-1185">Reference proteome</keyword>
<accession>A0AAV4TWI2</accession>
<dbReference type="AlphaFoldDB" id="A0AAV4TWI2"/>
<dbReference type="EMBL" id="BPLQ01010300">
    <property type="protein sequence ID" value="GIY49826.1"/>
    <property type="molecule type" value="Genomic_DNA"/>
</dbReference>
<comment type="caution">
    <text evidence="1">The sequence shown here is derived from an EMBL/GenBank/DDBJ whole genome shotgun (WGS) entry which is preliminary data.</text>
</comment>
<proteinExistence type="predicted"/>
<organism evidence="1 2">
    <name type="scientific">Caerostris darwini</name>
    <dbReference type="NCBI Taxonomy" id="1538125"/>
    <lineage>
        <taxon>Eukaryota</taxon>
        <taxon>Metazoa</taxon>
        <taxon>Ecdysozoa</taxon>
        <taxon>Arthropoda</taxon>
        <taxon>Chelicerata</taxon>
        <taxon>Arachnida</taxon>
        <taxon>Araneae</taxon>
        <taxon>Araneomorphae</taxon>
        <taxon>Entelegynae</taxon>
        <taxon>Araneoidea</taxon>
        <taxon>Araneidae</taxon>
        <taxon>Caerostris</taxon>
    </lineage>
</organism>
<sequence length="97" mass="11166">MNHVIIELGEDISKKVLSGIRIFIDFHSYRVKIFYELPSCFKCQKLATQVTIAKTQKDVESEAITTKQRTAQANPKNCIKCVQSNRPKPENKSINRR</sequence>
<evidence type="ECO:0000313" key="2">
    <source>
        <dbReference type="Proteomes" id="UP001054837"/>
    </source>
</evidence>
<protein>
    <submittedName>
        <fullName evidence="1">Uncharacterized protein</fullName>
    </submittedName>
</protein>
<evidence type="ECO:0000313" key="1">
    <source>
        <dbReference type="EMBL" id="GIY49826.1"/>
    </source>
</evidence>
<dbReference type="Proteomes" id="UP001054837">
    <property type="component" value="Unassembled WGS sequence"/>
</dbReference>
<gene>
    <name evidence="1" type="ORF">CDAR_226661</name>
</gene>
<reference evidence="1 2" key="1">
    <citation type="submission" date="2021-06" db="EMBL/GenBank/DDBJ databases">
        <title>Caerostris darwini draft genome.</title>
        <authorList>
            <person name="Kono N."/>
            <person name="Arakawa K."/>
        </authorList>
    </citation>
    <scope>NUCLEOTIDE SEQUENCE [LARGE SCALE GENOMIC DNA]</scope>
</reference>
<name>A0AAV4TWI2_9ARAC</name>